<evidence type="ECO:0000313" key="3">
    <source>
        <dbReference type="EMBL" id="RDU66886.1"/>
    </source>
</evidence>
<dbReference type="Proteomes" id="UP000256514">
    <property type="component" value="Unassembled WGS sequence"/>
</dbReference>
<name>A0A3D8IPP0_9HELI</name>
<protein>
    <recommendedName>
        <fullName evidence="5">OmpA-like domain-containing protein</fullName>
    </recommendedName>
</protein>
<keyword evidence="2" id="KW-0812">Transmembrane</keyword>
<keyword evidence="4" id="KW-1185">Reference proteome</keyword>
<keyword evidence="1" id="KW-0175">Coiled coil</keyword>
<feature type="coiled-coil region" evidence="1">
    <location>
        <begin position="46"/>
        <end position="80"/>
    </location>
</feature>
<evidence type="ECO:0000256" key="2">
    <source>
        <dbReference type="SAM" id="Phobius"/>
    </source>
</evidence>
<gene>
    <name evidence="3" type="ORF">CQA54_05875</name>
</gene>
<dbReference type="AlphaFoldDB" id="A0A3D8IPP0"/>
<evidence type="ECO:0008006" key="5">
    <source>
        <dbReference type="Google" id="ProtNLM"/>
    </source>
</evidence>
<comment type="caution">
    <text evidence="3">The sequence shown here is derived from an EMBL/GenBank/DDBJ whole genome shotgun (WGS) entry which is preliminary data.</text>
</comment>
<reference evidence="3 4" key="1">
    <citation type="submission" date="2018-04" db="EMBL/GenBank/DDBJ databases">
        <title>Novel Campyloabacter and Helicobacter Species and Strains.</title>
        <authorList>
            <person name="Mannion A.J."/>
            <person name="Shen Z."/>
            <person name="Fox J.G."/>
        </authorList>
    </citation>
    <scope>NUCLEOTIDE SEQUENCE [LARGE SCALE GENOMIC DNA]</scope>
    <source>
        <strain evidence="3 4">MIT 12-6600</strain>
    </source>
</reference>
<evidence type="ECO:0000256" key="1">
    <source>
        <dbReference type="SAM" id="Coils"/>
    </source>
</evidence>
<organism evidence="3 4">
    <name type="scientific">Helicobacter equorum</name>
    <dbReference type="NCBI Taxonomy" id="361872"/>
    <lineage>
        <taxon>Bacteria</taxon>
        <taxon>Pseudomonadati</taxon>
        <taxon>Campylobacterota</taxon>
        <taxon>Epsilonproteobacteria</taxon>
        <taxon>Campylobacterales</taxon>
        <taxon>Helicobacteraceae</taxon>
        <taxon>Helicobacter</taxon>
    </lineage>
</organism>
<evidence type="ECO:0000313" key="4">
    <source>
        <dbReference type="Proteomes" id="UP000256514"/>
    </source>
</evidence>
<feature type="transmembrane region" description="Helical" evidence="2">
    <location>
        <begin position="12"/>
        <end position="31"/>
    </location>
</feature>
<keyword evidence="2" id="KW-0472">Membrane</keyword>
<dbReference type="RefSeq" id="WP_115571205.1">
    <property type="nucleotide sequence ID" value="NZ_NXLT01000004.1"/>
</dbReference>
<accession>A0A3D8IPP0</accession>
<keyword evidence="2" id="KW-1133">Transmembrane helix</keyword>
<dbReference type="OrthoDB" id="5321230at2"/>
<dbReference type="EMBL" id="NXLT01000004">
    <property type="protein sequence ID" value="RDU66886.1"/>
    <property type="molecule type" value="Genomic_DNA"/>
</dbReference>
<sequence>MEKKRGSKLGLYLVLVAVLLLIILGAIYYILLGSQNNILERKELGLSVERSQNDAKDAQIKRLEAEVKALRSEKDSVSLTLNYMIKPQETLVSECSVLPVGKWSLNQKCQQTLAENLKRTLEDKRVVAIEVSGVVDTRPYGGSSPELKQEGLASFRAKEAILFVQKNAPNIAVFEGLSQQIPNKRGFVVKAYYVVKN</sequence>
<proteinExistence type="predicted"/>